<comment type="caution">
    <text evidence="1">The sequence shown here is derived from an EMBL/GenBank/DDBJ whole genome shotgun (WGS) entry which is preliminary data.</text>
</comment>
<name>A0ABV2SRI0_9FLAO</name>
<evidence type="ECO:0000313" key="2">
    <source>
        <dbReference type="Proteomes" id="UP001549799"/>
    </source>
</evidence>
<evidence type="ECO:0000313" key="1">
    <source>
        <dbReference type="EMBL" id="MET6989130.1"/>
    </source>
</evidence>
<proteinExistence type="predicted"/>
<dbReference type="Pfam" id="PF09357">
    <property type="entry name" value="RteC"/>
    <property type="match status" value="1"/>
</dbReference>
<organism evidence="1 2">
    <name type="scientific">Sediminicola arcticus</name>
    <dbReference type="NCBI Taxonomy" id="1574308"/>
    <lineage>
        <taxon>Bacteria</taxon>
        <taxon>Pseudomonadati</taxon>
        <taxon>Bacteroidota</taxon>
        <taxon>Flavobacteriia</taxon>
        <taxon>Flavobacteriales</taxon>
        <taxon>Flavobacteriaceae</taxon>
        <taxon>Sediminicola</taxon>
    </lineage>
</organism>
<dbReference type="InterPro" id="IPR018534">
    <property type="entry name" value="Tet_reg_excision_RteC"/>
</dbReference>
<gene>
    <name evidence="1" type="ORF">ABXZ36_00550</name>
</gene>
<dbReference type="Proteomes" id="UP001549799">
    <property type="component" value="Unassembled WGS sequence"/>
</dbReference>
<dbReference type="RefSeq" id="WP_354613499.1">
    <property type="nucleotide sequence ID" value="NZ_JBEXAE010000001.1"/>
</dbReference>
<keyword evidence="2" id="KW-1185">Reference proteome</keyword>
<dbReference type="EMBL" id="JBEXAE010000001">
    <property type="protein sequence ID" value="MET6989130.1"/>
    <property type="molecule type" value="Genomic_DNA"/>
</dbReference>
<reference evidence="1 2" key="1">
    <citation type="submission" date="2024-07" db="EMBL/GenBank/DDBJ databases">
        <title>The genome sequence of type strain Sediminicola arcticus GDMCC 1.2805.</title>
        <authorList>
            <person name="Liu Y."/>
        </authorList>
    </citation>
    <scope>NUCLEOTIDE SEQUENCE [LARGE SCALE GENOMIC DNA]</scope>
    <source>
        <strain evidence="1 2">GDMCC 1.2805</strain>
    </source>
</reference>
<protein>
    <submittedName>
        <fullName evidence="1">RteC domain-containing protein</fullName>
    </submittedName>
</protein>
<sequence>MDLKLQSETLIKDLSNIDLSSNDIIRQTNMAVSLCRDVLSIFKKEISNKEFSTVDLEIEFFKHTKQIPLQYLIYYSQIRSFELQFPRAILSNQQDYITSKMSKLNRFFRYNIDFAHYIESGQEHLDQQYFTRSHFNILPITHSKFYYLEPEFNTSHDMLLGKLLAYKSLIRYLQQRLVALEQGDSHNSIRNGNAHNSLKWTSSKTGMTELVYALYHAGVVNNGKADIKEIAQALQRTFNFDLGDYYRTYTEIRARKKSRVKFLDELSTRLISRLDQEDE</sequence>
<accession>A0ABV2SRI0</accession>